<gene>
    <name evidence="3" type="ORF">G7077_07750</name>
</gene>
<protein>
    <submittedName>
        <fullName evidence="3">Amidohydrolase family protein</fullName>
    </submittedName>
</protein>
<proteinExistence type="inferred from homology"/>
<dbReference type="EMBL" id="CP049869">
    <property type="protein sequence ID" value="QIK78803.1"/>
    <property type="molecule type" value="Genomic_DNA"/>
</dbReference>
<dbReference type="KEGG" id="spii:G7077_07750"/>
<keyword evidence="3" id="KW-0378">Hydrolase</keyword>
<evidence type="ECO:0000313" key="4">
    <source>
        <dbReference type="Proteomes" id="UP000503222"/>
    </source>
</evidence>
<keyword evidence="4" id="KW-1185">Reference proteome</keyword>
<dbReference type="AlphaFoldDB" id="A0A6G7YPZ1"/>
<evidence type="ECO:0000313" key="3">
    <source>
        <dbReference type="EMBL" id="QIK78803.1"/>
    </source>
</evidence>
<feature type="domain" description="Amidohydrolase-related" evidence="2">
    <location>
        <begin position="2"/>
        <end position="271"/>
    </location>
</feature>
<dbReference type="GO" id="GO:0016787">
    <property type="term" value="F:hydrolase activity"/>
    <property type="evidence" value="ECO:0007669"/>
    <property type="project" value="UniProtKB-KW"/>
</dbReference>
<evidence type="ECO:0000256" key="1">
    <source>
        <dbReference type="ARBA" id="ARBA00038310"/>
    </source>
</evidence>
<dbReference type="Gene3D" id="3.20.20.140">
    <property type="entry name" value="Metal-dependent hydrolases"/>
    <property type="match status" value="1"/>
</dbReference>
<dbReference type="Pfam" id="PF04909">
    <property type="entry name" value="Amidohydro_2"/>
    <property type="match status" value="1"/>
</dbReference>
<dbReference type="InterPro" id="IPR032466">
    <property type="entry name" value="Metal_Hydrolase"/>
</dbReference>
<dbReference type="Proteomes" id="UP000503222">
    <property type="component" value="Chromosome"/>
</dbReference>
<dbReference type="InterPro" id="IPR052350">
    <property type="entry name" value="Metallo-dep_Lactonases"/>
</dbReference>
<sequence length="276" mass="30329">MIDAHQHYWQIGKNGHEWPTADMATIHRDYLPDDWAAVAAPLGIGGSIAVQSQANDADTDWLLTLAQGTPSILGVVGWTELKAPDAAAAVRALAARPKLKGLRPMLQNLADDNWIADPALDPAIAAMVECRLRFDALVFTRHLPPLRRFAERWSDLPIVVDHGAKPPIAAREIDEWRREMTSLAALPNVCCKLSGLFTEMSAGQPRFDVQPYIHFLLGTFGPNRLMWGSDWPVLLLAGEYREWFDTAAAMTGLDRAGQAMLFGGTAARFYGVADSD</sequence>
<reference evidence="3 4" key="1">
    <citation type="submission" date="2020-03" db="EMBL/GenBank/DDBJ databases">
        <title>Sphingomonas sp. nov., isolated from fish.</title>
        <authorList>
            <person name="Hyun D.-W."/>
            <person name="Bae J.-W."/>
        </authorList>
    </citation>
    <scope>NUCLEOTIDE SEQUENCE [LARGE SCALE GENOMIC DNA]</scope>
    <source>
        <strain evidence="3 4">HDW15B</strain>
    </source>
</reference>
<evidence type="ECO:0000259" key="2">
    <source>
        <dbReference type="Pfam" id="PF04909"/>
    </source>
</evidence>
<dbReference type="InterPro" id="IPR006680">
    <property type="entry name" value="Amidohydro-rel"/>
</dbReference>
<dbReference type="PANTHER" id="PTHR43569:SF2">
    <property type="entry name" value="AMIDOHYDROLASE-RELATED DOMAIN-CONTAINING PROTEIN"/>
    <property type="match status" value="1"/>
</dbReference>
<dbReference type="PANTHER" id="PTHR43569">
    <property type="entry name" value="AMIDOHYDROLASE"/>
    <property type="match status" value="1"/>
</dbReference>
<name>A0A6G7YPZ1_9SPHN</name>
<dbReference type="RefSeq" id="WP_166411194.1">
    <property type="nucleotide sequence ID" value="NZ_CP049869.1"/>
</dbReference>
<comment type="similarity">
    <text evidence="1">Belongs to the metallo-dependent hydrolases superfamily.</text>
</comment>
<organism evidence="3 4">
    <name type="scientific">Sphingomonas piscis</name>
    <dbReference type="NCBI Taxonomy" id="2714943"/>
    <lineage>
        <taxon>Bacteria</taxon>
        <taxon>Pseudomonadati</taxon>
        <taxon>Pseudomonadota</taxon>
        <taxon>Alphaproteobacteria</taxon>
        <taxon>Sphingomonadales</taxon>
        <taxon>Sphingomonadaceae</taxon>
        <taxon>Sphingomonas</taxon>
    </lineage>
</organism>
<accession>A0A6G7YPZ1</accession>
<dbReference type="SUPFAM" id="SSF51556">
    <property type="entry name" value="Metallo-dependent hydrolases"/>
    <property type="match status" value="1"/>
</dbReference>